<organism evidence="1">
    <name type="scientific">marine sediment metagenome</name>
    <dbReference type="NCBI Taxonomy" id="412755"/>
    <lineage>
        <taxon>unclassified sequences</taxon>
        <taxon>metagenomes</taxon>
        <taxon>ecological metagenomes</taxon>
    </lineage>
</organism>
<gene>
    <name evidence="1" type="ORF">S12H4_38385</name>
</gene>
<sequence length="53" mass="5780">MTSYMARTAKYFLTIKAARELKKEIEQAGLDNLIILADAGKSIVGTYLNGCSP</sequence>
<reference evidence="1" key="1">
    <citation type="journal article" date="2014" name="Front. Microbiol.">
        <title>High frequency of phylogenetically diverse reductive dehalogenase-homologous genes in deep subseafloor sedimentary metagenomes.</title>
        <authorList>
            <person name="Kawai M."/>
            <person name="Futagami T."/>
            <person name="Toyoda A."/>
            <person name="Takaki Y."/>
            <person name="Nishi S."/>
            <person name="Hori S."/>
            <person name="Arai W."/>
            <person name="Tsubouchi T."/>
            <person name="Morono Y."/>
            <person name="Uchiyama I."/>
            <person name="Ito T."/>
            <person name="Fujiyama A."/>
            <person name="Inagaki F."/>
            <person name="Takami H."/>
        </authorList>
    </citation>
    <scope>NUCLEOTIDE SEQUENCE</scope>
    <source>
        <strain evidence="1">Expedition CK06-06</strain>
    </source>
</reference>
<dbReference type="EMBL" id="BARW01023101">
    <property type="protein sequence ID" value="GAI91792.1"/>
    <property type="molecule type" value="Genomic_DNA"/>
</dbReference>
<protein>
    <submittedName>
        <fullName evidence="1">Uncharacterized protein</fullName>
    </submittedName>
</protein>
<accession>X1SFJ4</accession>
<feature type="non-terminal residue" evidence="1">
    <location>
        <position position="53"/>
    </location>
</feature>
<proteinExistence type="predicted"/>
<evidence type="ECO:0000313" key="1">
    <source>
        <dbReference type="EMBL" id="GAI91792.1"/>
    </source>
</evidence>
<name>X1SFJ4_9ZZZZ</name>
<comment type="caution">
    <text evidence="1">The sequence shown here is derived from an EMBL/GenBank/DDBJ whole genome shotgun (WGS) entry which is preliminary data.</text>
</comment>
<dbReference type="AlphaFoldDB" id="X1SFJ4"/>